<evidence type="ECO:0000313" key="4">
    <source>
        <dbReference type="Proteomes" id="UP001055108"/>
    </source>
</evidence>
<dbReference type="InterPro" id="IPR002938">
    <property type="entry name" value="FAD-bd"/>
</dbReference>
<dbReference type="GO" id="GO:0071949">
    <property type="term" value="F:FAD binding"/>
    <property type="evidence" value="ECO:0007669"/>
    <property type="project" value="InterPro"/>
</dbReference>
<dbReference type="PANTHER" id="PTHR43476:SF5">
    <property type="entry name" value="FAD-DEPENDENT MONOOXYGENASE"/>
    <property type="match status" value="1"/>
</dbReference>
<keyword evidence="1" id="KW-0560">Oxidoreductase</keyword>
<dbReference type="NCBIfam" id="NF004833">
    <property type="entry name" value="PRK06185.1-1"/>
    <property type="match status" value="1"/>
</dbReference>
<dbReference type="EMBL" id="BPQM01000018">
    <property type="protein sequence ID" value="GJD77621.1"/>
    <property type="molecule type" value="Genomic_DNA"/>
</dbReference>
<evidence type="ECO:0000313" key="3">
    <source>
        <dbReference type="EMBL" id="GJD77621.1"/>
    </source>
</evidence>
<protein>
    <submittedName>
        <fullName evidence="3">6-methylpretetramide 4-monooxygenase</fullName>
    </submittedName>
</protein>
<evidence type="ECO:0000259" key="2">
    <source>
        <dbReference type="Pfam" id="PF01494"/>
    </source>
</evidence>
<dbReference type="NCBIfam" id="NF004834">
    <property type="entry name" value="PRK06185.1-3"/>
    <property type="match status" value="1"/>
</dbReference>
<evidence type="ECO:0000256" key="1">
    <source>
        <dbReference type="ARBA" id="ARBA00023002"/>
    </source>
</evidence>
<dbReference type="InterPro" id="IPR036188">
    <property type="entry name" value="FAD/NAD-bd_sf"/>
</dbReference>
<dbReference type="PANTHER" id="PTHR43476">
    <property type="entry name" value="3-(3-HYDROXY-PHENYL)PROPIONATE/3-HYDROXYCINNAMIC ACID HYDROXYLASE"/>
    <property type="match status" value="1"/>
</dbReference>
<reference evidence="3" key="2">
    <citation type="submission" date="2021-08" db="EMBL/GenBank/DDBJ databases">
        <authorList>
            <person name="Tani A."/>
            <person name="Ola A."/>
            <person name="Ogura Y."/>
            <person name="Katsura K."/>
            <person name="Hayashi T."/>
        </authorList>
    </citation>
    <scope>NUCLEOTIDE SEQUENCE</scope>
    <source>
        <strain evidence="3">NBRC 103626</strain>
    </source>
</reference>
<dbReference type="AlphaFoldDB" id="A0AA37HLI7"/>
<gene>
    <name evidence="3" type="primary">oxyE</name>
    <name evidence="3" type="ORF">NBEOAGPD_0828</name>
</gene>
<accession>A0AA37HLI7</accession>
<keyword evidence="4" id="KW-1185">Reference proteome</keyword>
<reference evidence="3" key="1">
    <citation type="journal article" date="2016" name="Front. Microbiol.">
        <title>Genome Sequence of the Piezophilic, Mesophilic Sulfate-Reducing Bacterium Desulfovibrio indicus J2T.</title>
        <authorList>
            <person name="Cao J."/>
            <person name="Maignien L."/>
            <person name="Shao Z."/>
            <person name="Alain K."/>
            <person name="Jebbar M."/>
        </authorList>
    </citation>
    <scope>NUCLEOTIDE SEQUENCE</scope>
    <source>
        <strain evidence="3">NBRC 103626</strain>
    </source>
</reference>
<dbReference type="SUPFAM" id="SSF51905">
    <property type="entry name" value="FAD/NAD(P)-binding domain"/>
    <property type="match status" value="1"/>
</dbReference>
<name>A0AA37HLI7_9HYPH</name>
<dbReference type="PRINTS" id="PR00420">
    <property type="entry name" value="RNGMNOXGNASE"/>
</dbReference>
<dbReference type="InterPro" id="IPR050631">
    <property type="entry name" value="PheA/TfdB_FAD_monoxygenase"/>
</dbReference>
<dbReference type="Gene3D" id="3.50.50.60">
    <property type="entry name" value="FAD/NAD(P)-binding domain"/>
    <property type="match status" value="2"/>
</dbReference>
<dbReference type="RefSeq" id="WP_238301377.1">
    <property type="nucleotide sequence ID" value="NZ_BPQM01000018.1"/>
</dbReference>
<dbReference type="Pfam" id="PF01494">
    <property type="entry name" value="FAD_binding_3"/>
    <property type="match status" value="1"/>
</dbReference>
<feature type="domain" description="FAD-binding" evidence="2">
    <location>
        <begin position="6"/>
        <end position="323"/>
    </location>
</feature>
<dbReference type="Proteomes" id="UP001055108">
    <property type="component" value="Unassembled WGS sequence"/>
</dbReference>
<organism evidence="3 4">
    <name type="scientific">Methylobacterium gregans</name>
    <dbReference type="NCBI Taxonomy" id="374424"/>
    <lineage>
        <taxon>Bacteria</taxon>
        <taxon>Pseudomonadati</taxon>
        <taxon>Pseudomonadota</taxon>
        <taxon>Alphaproteobacteria</taxon>
        <taxon>Hyphomicrobiales</taxon>
        <taxon>Methylobacteriaceae</taxon>
        <taxon>Methylobacterium</taxon>
    </lineage>
</organism>
<dbReference type="GO" id="GO:0016491">
    <property type="term" value="F:oxidoreductase activity"/>
    <property type="evidence" value="ECO:0007669"/>
    <property type="project" value="UniProtKB-KW"/>
</dbReference>
<sequence>MEPAPAVCIVGGGPAGMMAGLLLARAGLTVTVLEKHADFLRDFRGDTIHPSTLDLMDELGLGEAFRALPHRRVETLAGVIGGRAFRIADFRHLPARNRFIALMPQWDFLDFLARAGARYPGFRLLMRTEATALVGDGSRVTGVRARGPEGERAIMADLVLCADGRHSAMRAEAGLRPVVFGAPMDVLWFSLSRRPDEDAVTAGHFGRGRILVTLDRGTHWQCAYVVPKGGDAAIRSGGLPAFRAAFGELVPFLADRTGEIVSWDAVKVLTVAVDRLERWYRPGLLCIGDAAHAMSPLGGVGINLAIQDAVAAANLLAGPLRTGTLTTFDLARVQARRMRPVRLTQGLQRLIQNRVIARVLDASGALTPPLALRLLDAVPALQRLPARIVGLGFRPEHVAGSVQAQAAAP</sequence>
<proteinExistence type="predicted"/>
<comment type="caution">
    <text evidence="3">The sequence shown here is derived from an EMBL/GenBank/DDBJ whole genome shotgun (WGS) entry which is preliminary data.</text>
</comment>